<keyword evidence="7" id="KW-1185">Reference proteome</keyword>
<evidence type="ECO:0000313" key="7">
    <source>
        <dbReference type="Proteomes" id="UP000632498"/>
    </source>
</evidence>
<proteinExistence type="inferred from homology"/>
<dbReference type="SUPFAM" id="SSF52833">
    <property type="entry name" value="Thioredoxin-like"/>
    <property type="match status" value="1"/>
</dbReference>
<keyword evidence="4" id="KW-1015">Disulfide bond</keyword>
<dbReference type="GO" id="GO:0046872">
    <property type="term" value="F:metal ion binding"/>
    <property type="evidence" value="ECO:0007669"/>
    <property type="project" value="UniProtKB-KW"/>
</dbReference>
<dbReference type="CDD" id="cd02968">
    <property type="entry name" value="SCO"/>
    <property type="match status" value="1"/>
</dbReference>
<dbReference type="AlphaFoldDB" id="A0A917C376"/>
<feature type="chain" id="PRO_5036943040" evidence="5">
    <location>
        <begin position="21"/>
        <end position="190"/>
    </location>
</feature>
<dbReference type="FunFam" id="3.40.30.10:FF:000013">
    <property type="entry name" value="Blast:Protein SCO1 homolog, mitochondrial"/>
    <property type="match status" value="1"/>
</dbReference>
<keyword evidence="3" id="KW-0479">Metal-binding</keyword>
<evidence type="ECO:0000313" key="6">
    <source>
        <dbReference type="EMBL" id="GGF67817.1"/>
    </source>
</evidence>
<protein>
    <submittedName>
        <fullName evidence="6">Electron transporter SenC</fullName>
    </submittedName>
</protein>
<evidence type="ECO:0000256" key="3">
    <source>
        <dbReference type="PIRSR" id="PIRSR603782-1"/>
    </source>
</evidence>
<sequence length="190" mass="21363">MKKILALILALLAFSTSADAEDTIGGRWLLNNHFNEVVTDQHFTGKFRLIFFGYTFCPDVCPTSLSNVADAMDILEKTEGFKEEIQPLFISVDPKRDTPTVLREYVKNFHPKIIGLTGPEAIIKRTADLFKVKYSIAPESKGKEDEFYLIDHSAGLYFMSPTGIFITKFAHGISGKEIAKRILEILEANQ</sequence>
<reference evidence="6" key="2">
    <citation type="submission" date="2020-09" db="EMBL/GenBank/DDBJ databases">
        <authorList>
            <person name="Sun Q."/>
            <person name="Zhou Y."/>
        </authorList>
    </citation>
    <scope>NUCLEOTIDE SEQUENCE</scope>
    <source>
        <strain evidence="6">CGMCC 1.15254</strain>
    </source>
</reference>
<dbReference type="Gene3D" id="3.40.30.10">
    <property type="entry name" value="Glutaredoxin"/>
    <property type="match status" value="1"/>
</dbReference>
<evidence type="ECO:0000256" key="5">
    <source>
        <dbReference type="SAM" id="SignalP"/>
    </source>
</evidence>
<dbReference type="InterPro" id="IPR003782">
    <property type="entry name" value="SCO1/SenC"/>
</dbReference>
<gene>
    <name evidence="6" type="ORF">GCM10011332_22440</name>
</gene>
<dbReference type="RefSeq" id="WP_188665064.1">
    <property type="nucleotide sequence ID" value="NZ_BMHV01000015.1"/>
</dbReference>
<reference evidence="6" key="1">
    <citation type="journal article" date="2014" name="Int. J. Syst. Evol. Microbiol.">
        <title>Complete genome sequence of Corynebacterium casei LMG S-19264T (=DSM 44701T), isolated from a smear-ripened cheese.</title>
        <authorList>
            <consortium name="US DOE Joint Genome Institute (JGI-PGF)"/>
            <person name="Walter F."/>
            <person name="Albersmeier A."/>
            <person name="Kalinowski J."/>
            <person name="Ruckert C."/>
        </authorList>
    </citation>
    <scope>NUCLEOTIDE SEQUENCE</scope>
    <source>
        <strain evidence="6">CGMCC 1.15254</strain>
    </source>
</reference>
<feature type="disulfide bond" description="Redox-active" evidence="4">
    <location>
        <begin position="57"/>
        <end position="61"/>
    </location>
</feature>
<dbReference type="EMBL" id="BMHV01000015">
    <property type="protein sequence ID" value="GGF67817.1"/>
    <property type="molecule type" value="Genomic_DNA"/>
</dbReference>
<accession>A0A917C376</accession>
<feature type="binding site" evidence="3">
    <location>
        <position position="61"/>
    </location>
    <ligand>
        <name>Cu cation</name>
        <dbReference type="ChEBI" id="CHEBI:23378"/>
    </ligand>
</feature>
<evidence type="ECO:0000256" key="4">
    <source>
        <dbReference type="PIRSR" id="PIRSR603782-2"/>
    </source>
</evidence>
<dbReference type="Proteomes" id="UP000632498">
    <property type="component" value="Unassembled WGS sequence"/>
</dbReference>
<feature type="binding site" evidence="3">
    <location>
        <position position="152"/>
    </location>
    <ligand>
        <name>Cu cation</name>
        <dbReference type="ChEBI" id="CHEBI:23378"/>
    </ligand>
</feature>
<comment type="similarity">
    <text evidence="1">Belongs to the SCO1/2 family.</text>
</comment>
<dbReference type="PANTHER" id="PTHR12151:SF5">
    <property type="entry name" value="AT19154P"/>
    <property type="match status" value="1"/>
</dbReference>
<organism evidence="6 7">
    <name type="scientific">Terasakiella brassicae</name>
    <dbReference type="NCBI Taxonomy" id="1634917"/>
    <lineage>
        <taxon>Bacteria</taxon>
        <taxon>Pseudomonadati</taxon>
        <taxon>Pseudomonadota</taxon>
        <taxon>Alphaproteobacteria</taxon>
        <taxon>Rhodospirillales</taxon>
        <taxon>Terasakiellaceae</taxon>
        <taxon>Terasakiella</taxon>
    </lineage>
</organism>
<feature type="signal peptide" evidence="5">
    <location>
        <begin position="1"/>
        <end position="20"/>
    </location>
</feature>
<keyword evidence="5" id="KW-0732">Signal</keyword>
<feature type="binding site" evidence="3">
    <location>
        <position position="57"/>
    </location>
    <ligand>
        <name>Cu cation</name>
        <dbReference type="ChEBI" id="CHEBI:23378"/>
    </ligand>
</feature>
<evidence type="ECO:0000256" key="2">
    <source>
        <dbReference type="ARBA" id="ARBA00023008"/>
    </source>
</evidence>
<name>A0A917C376_9PROT</name>
<dbReference type="Pfam" id="PF02630">
    <property type="entry name" value="SCO1-SenC"/>
    <property type="match status" value="1"/>
</dbReference>
<dbReference type="PANTHER" id="PTHR12151">
    <property type="entry name" value="ELECTRON TRANSPORT PROTIN SCO1/SENC FAMILY MEMBER"/>
    <property type="match status" value="1"/>
</dbReference>
<evidence type="ECO:0000256" key="1">
    <source>
        <dbReference type="ARBA" id="ARBA00010996"/>
    </source>
</evidence>
<keyword evidence="2 3" id="KW-0186">Copper</keyword>
<comment type="caution">
    <text evidence="6">The sequence shown here is derived from an EMBL/GenBank/DDBJ whole genome shotgun (WGS) entry which is preliminary data.</text>
</comment>
<dbReference type="InterPro" id="IPR036249">
    <property type="entry name" value="Thioredoxin-like_sf"/>
</dbReference>